<evidence type="ECO:0000256" key="2">
    <source>
        <dbReference type="ARBA" id="ARBA00005268"/>
    </source>
</evidence>
<dbReference type="RefSeq" id="WP_265048861.1">
    <property type="nucleotide sequence ID" value="NZ_CP100390.1"/>
</dbReference>
<protein>
    <submittedName>
        <fullName evidence="7">Iron export ABC transporter permease subunit FetB</fullName>
    </submittedName>
</protein>
<feature type="transmembrane region" description="Helical" evidence="6">
    <location>
        <begin position="128"/>
        <end position="148"/>
    </location>
</feature>
<accession>A0ABY6N5Y1</accession>
<dbReference type="PANTHER" id="PTHR30028:SF0">
    <property type="entry name" value="PROTEIN ALUMINUM SENSITIVE 3"/>
    <property type="match status" value="1"/>
</dbReference>
<evidence type="ECO:0000256" key="4">
    <source>
        <dbReference type="ARBA" id="ARBA00022989"/>
    </source>
</evidence>
<evidence type="ECO:0000256" key="1">
    <source>
        <dbReference type="ARBA" id="ARBA00004141"/>
    </source>
</evidence>
<proteinExistence type="inferred from homology"/>
<dbReference type="InterPro" id="IPR005226">
    <property type="entry name" value="UPF0014_fam"/>
</dbReference>
<comment type="similarity">
    <text evidence="2">Belongs to the UPF0014 family.</text>
</comment>
<feature type="transmembrane region" description="Helical" evidence="6">
    <location>
        <begin position="225"/>
        <end position="246"/>
    </location>
</feature>
<name>A0ABY6N5Y1_9ALTE</name>
<evidence type="ECO:0000256" key="5">
    <source>
        <dbReference type="ARBA" id="ARBA00023136"/>
    </source>
</evidence>
<feature type="transmembrane region" description="Helical" evidence="6">
    <location>
        <begin position="94"/>
        <end position="116"/>
    </location>
</feature>
<dbReference type="PANTHER" id="PTHR30028">
    <property type="entry name" value="UPF0014 INNER MEMBRANE PROTEIN YBBM-RELATED"/>
    <property type="match status" value="1"/>
</dbReference>
<gene>
    <name evidence="7" type="primary">fetB</name>
    <name evidence="7" type="ORF">NKI27_06460</name>
</gene>
<sequence>MSSVSLSVWDFVATSFLILILAAISLKQQLNLHKQLIIAAIRATVQLLLIGFILRWLFGDINPLWLILVASVMLLAAGREVISRQQRPFTDSYGYLSTVLSMFLSSFILTIATLTIVIQADPWYSPQYAIPLLGMLLGNTMNGISISMDRLTSTVWLQQQVIEQRLMLGEQSKEALADIKRDAMRAGMIPSINGMASAGIVALPGMMTGQILAGSSPIEAVKYQILILFLISAGSGFGIYASLKLGSRHLFDKRHRLRLERLKSD</sequence>
<feature type="transmembrane region" description="Helical" evidence="6">
    <location>
        <begin position="36"/>
        <end position="58"/>
    </location>
</feature>
<keyword evidence="5 6" id="KW-0472">Membrane</keyword>
<keyword evidence="4 6" id="KW-1133">Transmembrane helix</keyword>
<evidence type="ECO:0000313" key="8">
    <source>
        <dbReference type="Proteomes" id="UP001163739"/>
    </source>
</evidence>
<feature type="transmembrane region" description="Helical" evidence="6">
    <location>
        <begin position="64"/>
        <end position="82"/>
    </location>
</feature>
<evidence type="ECO:0000256" key="6">
    <source>
        <dbReference type="SAM" id="Phobius"/>
    </source>
</evidence>
<dbReference type="EMBL" id="CP100390">
    <property type="protein sequence ID" value="UZE97387.1"/>
    <property type="molecule type" value="Genomic_DNA"/>
</dbReference>
<dbReference type="Pfam" id="PF03649">
    <property type="entry name" value="UPF0014"/>
    <property type="match status" value="1"/>
</dbReference>
<organism evidence="7 8">
    <name type="scientific">Alkalimarinus alittae</name>
    <dbReference type="NCBI Taxonomy" id="2961619"/>
    <lineage>
        <taxon>Bacteria</taxon>
        <taxon>Pseudomonadati</taxon>
        <taxon>Pseudomonadota</taxon>
        <taxon>Gammaproteobacteria</taxon>
        <taxon>Alteromonadales</taxon>
        <taxon>Alteromonadaceae</taxon>
        <taxon>Alkalimarinus</taxon>
    </lineage>
</organism>
<evidence type="ECO:0000256" key="3">
    <source>
        <dbReference type="ARBA" id="ARBA00022692"/>
    </source>
</evidence>
<evidence type="ECO:0000313" key="7">
    <source>
        <dbReference type="EMBL" id="UZE97387.1"/>
    </source>
</evidence>
<keyword evidence="8" id="KW-1185">Reference proteome</keyword>
<reference evidence="7" key="1">
    <citation type="submission" date="2022-06" db="EMBL/GenBank/DDBJ databases">
        <title>Alkalimarinus sp. nov., isolated from gut of a Alitta virens.</title>
        <authorList>
            <person name="Yang A.I."/>
            <person name="Shin N.-R."/>
        </authorList>
    </citation>
    <scope>NUCLEOTIDE SEQUENCE</scope>
    <source>
        <strain evidence="7">A2M4</strain>
    </source>
</reference>
<keyword evidence="3 6" id="KW-0812">Transmembrane</keyword>
<comment type="subcellular location">
    <subcellularLocation>
        <location evidence="1">Membrane</location>
        <topology evidence="1">Multi-pass membrane protein</topology>
    </subcellularLocation>
</comment>
<feature type="transmembrane region" description="Helical" evidence="6">
    <location>
        <begin position="6"/>
        <end position="24"/>
    </location>
</feature>
<feature type="transmembrane region" description="Helical" evidence="6">
    <location>
        <begin position="194"/>
        <end position="213"/>
    </location>
</feature>
<dbReference type="Proteomes" id="UP001163739">
    <property type="component" value="Chromosome"/>
</dbReference>